<protein>
    <recommendedName>
        <fullName evidence="3">Lipoprotein</fullName>
    </recommendedName>
</protein>
<dbReference type="RefSeq" id="WP_378609069.1">
    <property type="nucleotide sequence ID" value="NZ_JBHSQN010000015.1"/>
</dbReference>
<sequence length="148" mass="16385">MISMVGLSVTGCSSAVVVRGAESPTESTSPELIEEATDFADWSLPADGKVLLVRRDRPGDLKYSLAVEMSPTDLVWMLENSKFVAEFREWTGTSPEETIAGPPLDTSPHMRRGQDFFQSAEGVSMIRDVLVDERTPELRVVHLEFRGQ</sequence>
<organism evidence="1 2">
    <name type="scientific">Nocardia lasii</name>
    <dbReference type="NCBI Taxonomy" id="1616107"/>
    <lineage>
        <taxon>Bacteria</taxon>
        <taxon>Bacillati</taxon>
        <taxon>Actinomycetota</taxon>
        <taxon>Actinomycetes</taxon>
        <taxon>Mycobacteriales</taxon>
        <taxon>Nocardiaceae</taxon>
        <taxon>Nocardia</taxon>
    </lineage>
</organism>
<name>A0ABW1JWQ4_9NOCA</name>
<proteinExistence type="predicted"/>
<evidence type="ECO:0000313" key="1">
    <source>
        <dbReference type="EMBL" id="MFC6013911.1"/>
    </source>
</evidence>
<accession>A0ABW1JWQ4</accession>
<gene>
    <name evidence="1" type="ORF">ACFP3H_22885</name>
</gene>
<evidence type="ECO:0008006" key="3">
    <source>
        <dbReference type="Google" id="ProtNLM"/>
    </source>
</evidence>
<reference evidence="2" key="1">
    <citation type="journal article" date="2019" name="Int. J. Syst. Evol. Microbiol.">
        <title>The Global Catalogue of Microorganisms (GCM) 10K type strain sequencing project: providing services to taxonomists for standard genome sequencing and annotation.</title>
        <authorList>
            <consortium name="The Broad Institute Genomics Platform"/>
            <consortium name="The Broad Institute Genome Sequencing Center for Infectious Disease"/>
            <person name="Wu L."/>
            <person name="Ma J."/>
        </authorList>
    </citation>
    <scope>NUCLEOTIDE SEQUENCE [LARGE SCALE GENOMIC DNA]</scope>
    <source>
        <strain evidence="2">CCUG 36956</strain>
    </source>
</reference>
<evidence type="ECO:0000313" key="2">
    <source>
        <dbReference type="Proteomes" id="UP001596223"/>
    </source>
</evidence>
<dbReference type="Proteomes" id="UP001596223">
    <property type="component" value="Unassembled WGS sequence"/>
</dbReference>
<dbReference type="EMBL" id="JBHSQN010000015">
    <property type="protein sequence ID" value="MFC6013911.1"/>
    <property type="molecule type" value="Genomic_DNA"/>
</dbReference>
<keyword evidence="2" id="KW-1185">Reference proteome</keyword>
<comment type="caution">
    <text evidence="1">The sequence shown here is derived from an EMBL/GenBank/DDBJ whole genome shotgun (WGS) entry which is preliminary data.</text>
</comment>